<proteinExistence type="predicted"/>
<evidence type="ECO:0000313" key="2">
    <source>
        <dbReference type="Proteomes" id="UP000254575"/>
    </source>
</evidence>
<keyword evidence="2" id="KW-1185">Reference proteome</keyword>
<sequence length="78" mass="8707">MTLKPKNKAKTRVTVDETTGLVKNLNQDAVNTAIQDYQKQVEAYLQQNHPNATVGDVLGTSKIKEYKSQFLSPGCRIK</sequence>
<dbReference type="EMBL" id="UHIA01000003">
    <property type="protein sequence ID" value="SUO91584.1"/>
    <property type="molecule type" value="Genomic_DNA"/>
</dbReference>
<reference evidence="1 2" key="1">
    <citation type="submission" date="2018-06" db="EMBL/GenBank/DDBJ databases">
        <authorList>
            <consortium name="Pathogen Informatics"/>
            <person name="Doyle S."/>
        </authorList>
    </citation>
    <scope>NUCLEOTIDE SEQUENCE [LARGE SCALE GENOMIC DNA]</scope>
    <source>
        <strain evidence="1 2">NCTC10717</strain>
    </source>
</reference>
<dbReference type="AlphaFoldDB" id="A0A380MJK4"/>
<accession>A0A380MJK4</accession>
<evidence type="ECO:0000313" key="1">
    <source>
        <dbReference type="EMBL" id="SUO91584.1"/>
    </source>
</evidence>
<dbReference type="OrthoDB" id="5438043at2"/>
<protein>
    <submittedName>
        <fullName evidence="1">Uncharacterized protein</fullName>
    </submittedName>
</protein>
<organism evidence="1 2">
    <name type="scientific">Suttonella indologenes</name>
    <dbReference type="NCBI Taxonomy" id="13276"/>
    <lineage>
        <taxon>Bacteria</taxon>
        <taxon>Pseudomonadati</taxon>
        <taxon>Pseudomonadota</taxon>
        <taxon>Gammaproteobacteria</taxon>
        <taxon>Cardiobacteriales</taxon>
        <taxon>Cardiobacteriaceae</taxon>
        <taxon>Suttonella</taxon>
    </lineage>
</organism>
<dbReference type="Proteomes" id="UP000254575">
    <property type="component" value="Unassembled WGS sequence"/>
</dbReference>
<dbReference type="RefSeq" id="WP_115217543.1">
    <property type="nucleotide sequence ID" value="NZ_UHIA01000003.1"/>
</dbReference>
<gene>
    <name evidence="1" type="ORF">NCTC10717_00222</name>
</gene>
<name>A0A380MJK4_9GAMM</name>